<dbReference type="HOGENOM" id="CLU_021447_0_1_1"/>
<evidence type="ECO:0000313" key="7">
    <source>
        <dbReference type="Proteomes" id="UP000014500"/>
    </source>
</evidence>
<dbReference type="eggNOG" id="KOG2037">
    <property type="taxonomic scope" value="Eukaryota"/>
</dbReference>
<dbReference type="PANTHER" id="PTHR10751">
    <property type="entry name" value="GUANYLATE BINDING PROTEIN"/>
    <property type="match status" value="1"/>
</dbReference>
<dbReference type="CDD" id="cd01851">
    <property type="entry name" value="GBP"/>
    <property type="match status" value="1"/>
</dbReference>
<sequence>MPAVQVVSFDQTGHLILNLIRLQEIFTRADVKNVPVAILSVAGDFRKGKSFLLNFILRYFHHDRRDNWLRVNIDEKLEGFHWTDGAEADTTGIWLWSEPLMMKDINGGQVALFLMDTQGAFDSKQSLEDTTRIFALTGMISSVMIFNLKKDLQRNNLQDLHYFTEYGKIAMQNETETHPFEKLIFLIRDWEHIDDYKWGFRGGNDYLKKIFATSEEQDDDSRQVRETLRANFKQLDCFLLPHPGDIVWKNVEFKGEIRHLEKDFLDELNDLISIIASDANIEAKSICFENGISQPLTGERMFTYFSEYFTCLTSKEMPPVEELFDLTVDMHNRAAMDLAVEEFEEFLKRINENIDSPPSVDEFKHMMDLATGAAIEKFLNAKKMGRNCDSEKYLQMLIDDIIPAKIKRKLDEKELVDFFLKRLRTCCWS</sequence>
<dbReference type="GO" id="GO:0005525">
    <property type="term" value="F:GTP binding"/>
    <property type="evidence" value="ECO:0007669"/>
    <property type="project" value="UniProtKB-KW"/>
</dbReference>
<evidence type="ECO:0000256" key="3">
    <source>
        <dbReference type="ARBA" id="ARBA00023134"/>
    </source>
</evidence>
<reference evidence="6" key="2">
    <citation type="submission" date="2015-02" db="UniProtKB">
        <authorList>
            <consortium name="EnsemblMetazoa"/>
        </authorList>
    </citation>
    <scope>IDENTIFICATION</scope>
</reference>
<dbReference type="SUPFAM" id="SSF52540">
    <property type="entry name" value="P-loop containing nucleoside triphosphate hydrolases"/>
    <property type="match status" value="1"/>
</dbReference>
<keyword evidence="3" id="KW-0342">GTP-binding</keyword>
<keyword evidence="2" id="KW-0378">Hydrolase</keyword>
<dbReference type="InterPro" id="IPR030386">
    <property type="entry name" value="G_GB1_RHD3_dom"/>
</dbReference>
<dbReference type="GO" id="GO:0003924">
    <property type="term" value="F:GTPase activity"/>
    <property type="evidence" value="ECO:0007669"/>
    <property type="project" value="InterPro"/>
</dbReference>
<dbReference type="EMBL" id="JH431094">
    <property type="status" value="NOT_ANNOTATED_CDS"/>
    <property type="molecule type" value="Genomic_DNA"/>
</dbReference>
<protein>
    <recommendedName>
        <fullName evidence="5">GB1/RHD3-type G domain-containing protein</fullName>
    </recommendedName>
</protein>
<proteinExistence type="inferred from homology"/>
<dbReference type="InterPro" id="IPR015894">
    <property type="entry name" value="Guanylate-bd_N"/>
</dbReference>
<name>T1IMV3_STRMM</name>
<dbReference type="InterPro" id="IPR036543">
    <property type="entry name" value="Guanylate-bd_C_sf"/>
</dbReference>
<evidence type="ECO:0000256" key="1">
    <source>
        <dbReference type="ARBA" id="ARBA00022741"/>
    </source>
</evidence>
<evidence type="ECO:0000313" key="6">
    <source>
        <dbReference type="EnsemblMetazoa" id="SMAR002318-PA"/>
    </source>
</evidence>
<dbReference type="EnsemblMetazoa" id="SMAR002318-RA">
    <property type="protein sequence ID" value="SMAR002318-PA"/>
    <property type="gene ID" value="SMAR002318"/>
</dbReference>
<keyword evidence="7" id="KW-1185">Reference proteome</keyword>
<feature type="domain" description="GB1/RHD3-type G" evidence="5">
    <location>
        <begin position="33"/>
        <end position="280"/>
    </location>
</feature>
<accession>T1IMV3</accession>
<evidence type="ECO:0000256" key="4">
    <source>
        <dbReference type="PROSITE-ProRule" id="PRU01052"/>
    </source>
</evidence>
<dbReference type="SUPFAM" id="SSF48340">
    <property type="entry name" value="Interferon-induced guanylate-binding protein 1 (GBP1), C-terminal domain"/>
    <property type="match status" value="1"/>
</dbReference>
<dbReference type="Gene3D" id="3.40.50.300">
    <property type="entry name" value="P-loop containing nucleotide triphosphate hydrolases"/>
    <property type="match status" value="1"/>
</dbReference>
<keyword evidence="1" id="KW-0547">Nucleotide-binding</keyword>
<dbReference type="OMA" id="ACERNST"/>
<dbReference type="Proteomes" id="UP000014500">
    <property type="component" value="Unassembled WGS sequence"/>
</dbReference>
<dbReference type="AlphaFoldDB" id="T1IMV3"/>
<dbReference type="Pfam" id="PF02263">
    <property type="entry name" value="GBP"/>
    <property type="match status" value="1"/>
</dbReference>
<evidence type="ECO:0000259" key="5">
    <source>
        <dbReference type="PROSITE" id="PS51715"/>
    </source>
</evidence>
<dbReference type="PhylomeDB" id="T1IMV3"/>
<dbReference type="PROSITE" id="PS51715">
    <property type="entry name" value="G_GB1_RHD3"/>
    <property type="match status" value="1"/>
</dbReference>
<dbReference type="InterPro" id="IPR027417">
    <property type="entry name" value="P-loop_NTPase"/>
</dbReference>
<comment type="similarity">
    <text evidence="4">Belongs to the TRAFAC class dynamin-like GTPase superfamily. GB1/RHD3 GTPase family.</text>
</comment>
<organism evidence="6 7">
    <name type="scientific">Strigamia maritima</name>
    <name type="common">European centipede</name>
    <name type="synonym">Geophilus maritimus</name>
    <dbReference type="NCBI Taxonomy" id="126957"/>
    <lineage>
        <taxon>Eukaryota</taxon>
        <taxon>Metazoa</taxon>
        <taxon>Ecdysozoa</taxon>
        <taxon>Arthropoda</taxon>
        <taxon>Myriapoda</taxon>
        <taxon>Chilopoda</taxon>
        <taxon>Pleurostigmophora</taxon>
        <taxon>Geophilomorpha</taxon>
        <taxon>Linotaeniidae</taxon>
        <taxon>Strigamia</taxon>
    </lineage>
</organism>
<evidence type="ECO:0000256" key="2">
    <source>
        <dbReference type="ARBA" id="ARBA00022801"/>
    </source>
</evidence>
<reference evidence="7" key="1">
    <citation type="submission" date="2011-05" db="EMBL/GenBank/DDBJ databases">
        <authorList>
            <person name="Richards S.R."/>
            <person name="Qu J."/>
            <person name="Jiang H."/>
            <person name="Jhangiani S.N."/>
            <person name="Agravi P."/>
            <person name="Goodspeed R."/>
            <person name="Gross S."/>
            <person name="Mandapat C."/>
            <person name="Jackson L."/>
            <person name="Mathew T."/>
            <person name="Pu L."/>
            <person name="Thornton R."/>
            <person name="Saada N."/>
            <person name="Wilczek-Boney K.B."/>
            <person name="Lee S."/>
            <person name="Kovar C."/>
            <person name="Wu Y."/>
            <person name="Scherer S.E."/>
            <person name="Worley K.C."/>
            <person name="Muzny D.M."/>
            <person name="Gibbs R."/>
        </authorList>
    </citation>
    <scope>NUCLEOTIDE SEQUENCE</scope>
    <source>
        <strain evidence="7">Brora</strain>
    </source>
</reference>